<comment type="caution">
    <text evidence="2">The sequence shown here is derived from an EMBL/GenBank/DDBJ whole genome shotgun (WGS) entry which is preliminary data.</text>
</comment>
<dbReference type="PANTHER" id="PTHR33164:SF106">
    <property type="entry name" value="TRANSCRIPTIONAL REGULATORY PROTEIN"/>
    <property type="match status" value="1"/>
</dbReference>
<dbReference type="Gene3D" id="1.10.10.10">
    <property type="entry name" value="Winged helix-like DNA-binding domain superfamily/Winged helix DNA-binding domain"/>
    <property type="match status" value="1"/>
</dbReference>
<protein>
    <submittedName>
        <fullName evidence="2">MarR family winged helix-turn-helix transcriptional regulator</fullName>
    </submittedName>
</protein>
<dbReference type="SMART" id="SM00347">
    <property type="entry name" value="HTH_MARR"/>
    <property type="match status" value="1"/>
</dbReference>
<proteinExistence type="predicted"/>
<dbReference type="InterPro" id="IPR036388">
    <property type="entry name" value="WH-like_DNA-bd_sf"/>
</dbReference>
<dbReference type="InterPro" id="IPR036390">
    <property type="entry name" value="WH_DNA-bd_sf"/>
</dbReference>
<dbReference type="PANTHER" id="PTHR33164">
    <property type="entry name" value="TRANSCRIPTIONAL REGULATOR, MARR FAMILY"/>
    <property type="match status" value="1"/>
</dbReference>
<dbReference type="Pfam" id="PF01047">
    <property type="entry name" value="MarR"/>
    <property type="match status" value="1"/>
</dbReference>
<name>A0ABV9CB23_9ACTN</name>
<accession>A0ABV9CB23</accession>
<evidence type="ECO:0000259" key="1">
    <source>
        <dbReference type="PROSITE" id="PS50995"/>
    </source>
</evidence>
<dbReference type="InterPro" id="IPR039422">
    <property type="entry name" value="MarR/SlyA-like"/>
</dbReference>
<evidence type="ECO:0000313" key="2">
    <source>
        <dbReference type="EMBL" id="MFC4529875.1"/>
    </source>
</evidence>
<feature type="domain" description="HTH marR-type" evidence="1">
    <location>
        <begin position="10"/>
        <end position="145"/>
    </location>
</feature>
<gene>
    <name evidence="2" type="ORF">ACFO60_03785</name>
</gene>
<dbReference type="SUPFAM" id="SSF46785">
    <property type="entry name" value="Winged helix' DNA-binding domain"/>
    <property type="match status" value="1"/>
</dbReference>
<reference evidence="3" key="1">
    <citation type="journal article" date="2019" name="Int. J. Syst. Evol. Microbiol.">
        <title>The Global Catalogue of Microorganisms (GCM) 10K type strain sequencing project: providing services to taxonomists for standard genome sequencing and annotation.</title>
        <authorList>
            <consortium name="The Broad Institute Genomics Platform"/>
            <consortium name="The Broad Institute Genome Sequencing Center for Infectious Disease"/>
            <person name="Wu L."/>
            <person name="Ma J."/>
        </authorList>
    </citation>
    <scope>NUCLEOTIDE SEQUENCE [LARGE SCALE GENOMIC DNA]</scope>
    <source>
        <strain evidence="3">CGMCC 4.7132</strain>
    </source>
</reference>
<dbReference type="PROSITE" id="PS50995">
    <property type="entry name" value="HTH_MARR_2"/>
    <property type="match status" value="1"/>
</dbReference>
<dbReference type="RefSeq" id="WP_380836872.1">
    <property type="nucleotide sequence ID" value="NZ_JBHSFP010000002.1"/>
</dbReference>
<organism evidence="2 3">
    <name type="scientific">Sphaerisporangium dianthi</name>
    <dbReference type="NCBI Taxonomy" id="1436120"/>
    <lineage>
        <taxon>Bacteria</taxon>
        <taxon>Bacillati</taxon>
        <taxon>Actinomycetota</taxon>
        <taxon>Actinomycetes</taxon>
        <taxon>Streptosporangiales</taxon>
        <taxon>Streptosporangiaceae</taxon>
        <taxon>Sphaerisporangium</taxon>
    </lineage>
</organism>
<dbReference type="InterPro" id="IPR000835">
    <property type="entry name" value="HTH_MarR-typ"/>
</dbReference>
<dbReference type="Proteomes" id="UP001596004">
    <property type="component" value="Unassembled WGS sequence"/>
</dbReference>
<dbReference type="EMBL" id="JBHSFP010000002">
    <property type="protein sequence ID" value="MFC4529875.1"/>
    <property type="molecule type" value="Genomic_DNA"/>
</dbReference>
<keyword evidence="3" id="KW-1185">Reference proteome</keyword>
<evidence type="ECO:0000313" key="3">
    <source>
        <dbReference type="Proteomes" id="UP001596004"/>
    </source>
</evidence>
<sequence length="157" mass="17390">MSSPGSADRHALLARLQVEVTQTIADGILFQQAVADRLGLSLSDFKCLTALGETGQATAGDLAVRTGLTTGAVTRMIDRLERAGWVTRRHDAEDRRRVIVEPVAERLEEIWPLLAGMSRGWAEALAVYDDEIVETMLELFTRMRSVARDQAALLRER</sequence>